<name>A0A1G9FFY3_9LACT</name>
<dbReference type="STRING" id="426701.SAMN04488098_10784"/>
<sequence length="60" mass="7163">MDEQDWIIRELEQLFDSSRDYKQKALLKAAADLIREQKTRKEQLQGELDGTLWSPGNWRN</sequence>
<dbReference type="RefSeq" id="WP_091268800.1">
    <property type="nucleotide sequence ID" value="NZ_FNFK01000078.1"/>
</dbReference>
<proteinExistence type="predicted"/>
<evidence type="ECO:0000313" key="2">
    <source>
        <dbReference type="Proteomes" id="UP000199433"/>
    </source>
</evidence>
<organism evidence="1 2">
    <name type="scientific">Alkalibacterium thalassium</name>
    <dbReference type="NCBI Taxonomy" id="426701"/>
    <lineage>
        <taxon>Bacteria</taxon>
        <taxon>Bacillati</taxon>
        <taxon>Bacillota</taxon>
        <taxon>Bacilli</taxon>
        <taxon>Lactobacillales</taxon>
        <taxon>Carnobacteriaceae</taxon>
        <taxon>Alkalibacterium</taxon>
    </lineage>
</organism>
<gene>
    <name evidence="1" type="ORF">SAMN04488098_10784</name>
</gene>
<dbReference type="AlphaFoldDB" id="A0A1G9FFY3"/>
<dbReference type="Proteomes" id="UP000199433">
    <property type="component" value="Unassembled WGS sequence"/>
</dbReference>
<protein>
    <submittedName>
        <fullName evidence="1">Uncharacterized protein</fullName>
    </submittedName>
</protein>
<keyword evidence="2" id="KW-1185">Reference proteome</keyword>
<evidence type="ECO:0000313" key="1">
    <source>
        <dbReference type="EMBL" id="SDK87308.1"/>
    </source>
</evidence>
<dbReference type="EMBL" id="FNFK01000078">
    <property type="protein sequence ID" value="SDK87308.1"/>
    <property type="molecule type" value="Genomic_DNA"/>
</dbReference>
<accession>A0A1G9FFY3</accession>
<reference evidence="2" key="1">
    <citation type="submission" date="2016-10" db="EMBL/GenBank/DDBJ databases">
        <authorList>
            <person name="Varghese N."/>
            <person name="Submissions S."/>
        </authorList>
    </citation>
    <scope>NUCLEOTIDE SEQUENCE [LARGE SCALE GENOMIC DNA]</scope>
    <source>
        <strain evidence="2">DSM 19181</strain>
    </source>
</reference>